<dbReference type="Proteomes" id="UP000034701">
    <property type="component" value="Unassembled WGS sequence"/>
</dbReference>
<protein>
    <submittedName>
        <fullName evidence="1">Uncharacterized protein</fullName>
    </submittedName>
</protein>
<evidence type="ECO:0000313" key="1">
    <source>
        <dbReference type="EMBL" id="KKQ32457.1"/>
    </source>
</evidence>
<sequence>MKTRIESSNKHPSIKYKLDYRTDEELVESIRKKRSKNLPLDEKEAELVRKQAEEDHEETTSLYRR</sequence>
<reference evidence="1 2" key="1">
    <citation type="journal article" date="2015" name="Nature">
        <title>rRNA introns, odd ribosomes, and small enigmatic genomes across a large radiation of phyla.</title>
        <authorList>
            <person name="Brown C.T."/>
            <person name="Hug L.A."/>
            <person name="Thomas B.C."/>
            <person name="Sharon I."/>
            <person name="Castelle C.J."/>
            <person name="Singh A."/>
            <person name="Wilkins M.J."/>
            <person name="Williams K.H."/>
            <person name="Banfield J.F."/>
        </authorList>
    </citation>
    <scope>NUCLEOTIDE SEQUENCE [LARGE SCALE GENOMIC DNA]</scope>
</reference>
<evidence type="ECO:0000313" key="2">
    <source>
        <dbReference type="Proteomes" id="UP000034701"/>
    </source>
</evidence>
<dbReference type="AlphaFoldDB" id="A0A0G0GQZ7"/>
<organism evidence="1 2">
    <name type="scientific">Candidatus Nomurabacteria bacterium GW2011_GWA1_37_20</name>
    <dbReference type="NCBI Taxonomy" id="1618729"/>
    <lineage>
        <taxon>Bacteria</taxon>
        <taxon>Candidatus Nomuraibacteriota</taxon>
    </lineage>
</organism>
<accession>A0A0G0GQZ7</accession>
<gene>
    <name evidence="1" type="ORF">US45_C0019G0006</name>
</gene>
<proteinExistence type="predicted"/>
<dbReference type="EMBL" id="LBTA01000019">
    <property type="protein sequence ID" value="KKQ32457.1"/>
    <property type="molecule type" value="Genomic_DNA"/>
</dbReference>
<name>A0A0G0GQZ7_9BACT</name>
<comment type="caution">
    <text evidence="1">The sequence shown here is derived from an EMBL/GenBank/DDBJ whole genome shotgun (WGS) entry which is preliminary data.</text>
</comment>